<dbReference type="EMBL" id="CH480872">
    <property type="protein sequence ID" value="EDW53848.1"/>
    <property type="molecule type" value="Genomic_DNA"/>
</dbReference>
<gene>
    <name evidence="2" type="primary">Dsec\GM10402</name>
    <name evidence="2" type="ORF">Dsec_GM10402</name>
</gene>
<feature type="compositionally biased region" description="Polar residues" evidence="1">
    <location>
        <begin position="54"/>
        <end position="67"/>
    </location>
</feature>
<evidence type="ECO:0000256" key="1">
    <source>
        <dbReference type="SAM" id="MobiDB-lite"/>
    </source>
</evidence>
<dbReference type="HOGENOM" id="CLU_2707437_0_0_1"/>
<keyword evidence="3" id="KW-1185">Reference proteome</keyword>
<evidence type="ECO:0000313" key="2">
    <source>
        <dbReference type="EMBL" id="EDW53848.1"/>
    </source>
</evidence>
<accession>B4ILH6</accession>
<dbReference type="PhylomeDB" id="B4ILH6"/>
<sequence length="73" mass="8109">MIAQFTDADYRTWDENWPVLQLAVNTSVAKTSGYSSAFITQPREPRLPNALFDGQTTRTGSCTQTPAENAEKL</sequence>
<proteinExistence type="predicted"/>
<name>B4ILH6_DROSE</name>
<evidence type="ECO:0000313" key="3">
    <source>
        <dbReference type="Proteomes" id="UP000001292"/>
    </source>
</evidence>
<protein>
    <submittedName>
        <fullName evidence="2">GM10402</fullName>
    </submittedName>
</protein>
<reference evidence="2 3" key="1">
    <citation type="journal article" date="2007" name="Nature">
        <title>Evolution of genes and genomes on the Drosophila phylogeny.</title>
        <authorList>
            <consortium name="Drosophila 12 Genomes Consortium"/>
            <person name="Clark A.G."/>
            <person name="Eisen M.B."/>
            <person name="Smith D.R."/>
            <person name="Bergman C.M."/>
            <person name="Oliver B."/>
            <person name="Markow T.A."/>
            <person name="Kaufman T.C."/>
            <person name="Kellis M."/>
            <person name="Gelbart W."/>
            <person name="Iyer V.N."/>
            <person name="Pollard D.A."/>
            <person name="Sackton T.B."/>
            <person name="Larracuente A.M."/>
            <person name="Singh N.D."/>
            <person name="Abad J.P."/>
            <person name="Abt D.N."/>
            <person name="Adryan B."/>
            <person name="Aguade M."/>
            <person name="Akashi H."/>
            <person name="Anderson W.W."/>
            <person name="Aquadro C.F."/>
            <person name="Ardell D.H."/>
            <person name="Arguello R."/>
            <person name="Artieri C.G."/>
            <person name="Barbash D.A."/>
            <person name="Barker D."/>
            <person name="Barsanti P."/>
            <person name="Batterham P."/>
            <person name="Batzoglou S."/>
            <person name="Begun D."/>
            <person name="Bhutkar A."/>
            <person name="Blanco E."/>
            <person name="Bosak S.A."/>
            <person name="Bradley R.K."/>
            <person name="Brand A.D."/>
            <person name="Brent M.R."/>
            <person name="Brooks A.N."/>
            <person name="Brown R.H."/>
            <person name="Butlin R.K."/>
            <person name="Caggese C."/>
            <person name="Calvi B.R."/>
            <person name="Bernardo de Carvalho A."/>
            <person name="Caspi A."/>
            <person name="Castrezana S."/>
            <person name="Celniker S.E."/>
            <person name="Chang J.L."/>
            <person name="Chapple C."/>
            <person name="Chatterji S."/>
            <person name="Chinwalla A."/>
            <person name="Civetta A."/>
            <person name="Clifton S.W."/>
            <person name="Comeron J.M."/>
            <person name="Costello J.C."/>
            <person name="Coyne J.A."/>
            <person name="Daub J."/>
            <person name="David R.G."/>
            <person name="Delcher A.L."/>
            <person name="Delehaunty K."/>
            <person name="Do C.B."/>
            <person name="Ebling H."/>
            <person name="Edwards K."/>
            <person name="Eickbush T."/>
            <person name="Evans J.D."/>
            <person name="Filipski A."/>
            <person name="Findeiss S."/>
            <person name="Freyhult E."/>
            <person name="Fulton L."/>
            <person name="Fulton R."/>
            <person name="Garcia A.C."/>
            <person name="Gardiner A."/>
            <person name="Garfield D.A."/>
            <person name="Garvin B.E."/>
            <person name="Gibson G."/>
            <person name="Gilbert D."/>
            <person name="Gnerre S."/>
            <person name="Godfrey J."/>
            <person name="Good R."/>
            <person name="Gotea V."/>
            <person name="Gravely B."/>
            <person name="Greenberg A.J."/>
            <person name="Griffiths-Jones S."/>
            <person name="Gross S."/>
            <person name="Guigo R."/>
            <person name="Gustafson E.A."/>
            <person name="Haerty W."/>
            <person name="Hahn M.W."/>
            <person name="Halligan D.L."/>
            <person name="Halpern A.L."/>
            <person name="Halter G.M."/>
            <person name="Han M.V."/>
            <person name="Heger A."/>
            <person name="Hillier L."/>
            <person name="Hinrichs A.S."/>
            <person name="Holmes I."/>
            <person name="Hoskins R.A."/>
            <person name="Hubisz M.J."/>
            <person name="Hultmark D."/>
            <person name="Huntley M.A."/>
            <person name="Jaffe D.B."/>
            <person name="Jagadeeshan S."/>
            <person name="Jeck W.R."/>
            <person name="Johnson J."/>
            <person name="Jones C.D."/>
            <person name="Jordan W.C."/>
            <person name="Karpen G.H."/>
            <person name="Kataoka E."/>
            <person name="Keightley P.D."/>
            <person name="Kheradpour P."/>
            <person name="Kirkness E.F."/>
            <person name="Koerich L.B."/>
            <person name="Kristiansen K."/>
            <person name="Kudrna D."/>
            <person name="Kulathinal R.J."/>
            <person name="Kumar S."/>
            <person name="Kwok R."/>
            <person name="Lander E."/>
            <person name="Langley C.H."/>
            <person name="Lapoint R."/>
            <person name="Lazzaro B.P."/>
            <person name="Lee S.J."/>
            <person name="Levesque L."/>
            <person name="Li R."/>
            <person name="Lin C.F."/>
            <person name="Lin M.F."/>
            <person name="Lindblad-Toh K."/>
            <person name="Llopart A."/>
            <person name="Long M."/>
            <person name="Low L."/>
            <person name="Lozovsky E."/>
            <person name="Lu J."/>
            <person name="Luo M."/>
            <person name="Machado C.A."/>
            <person name="Makalowski W."/>
            <person name="Marzo M."/>
            <person name="Matsuda M."/>
            <person name="Matzkin L."/>
            <person name="McAllister B."/>
            <person name="McBride C.S."/>
            <person name="McKernan B."/>
            <person name="McKernan K."/>
            <person name="Mendez-Lago M."/>
            <person name="Minx P."/>
            <person name="Mollenhauer M.U."/>
            <person name="Montooth K."/>
            <person name="Mount S.M."/>
            <person name="Mu X."/>
            <person name="Myers E."/>
            <person name="Negre B."/>
            <person name="Newfeld S."/>
            <person name="Nielsen R."/>
            <person name="Noor M.A."/>
            <person name="O'Grady P."/>
            <person name="Pachter L."/>
            <person name="Papaceit M."/>
            <person name="Parisi M.J."/>
            <person name="Parisi M."/>
            <person name="Parts L."/>
            <person name="Pedersen J.S."/>
            <person name="Pesole G."/>
            <person name="Phillippy A.M."/>
            <person name="Ponting C.P."/>
            <person name="Pop M."/>
            <person name="Porcelli D."/>
            <person name="Powell J.R."/>
            <person name="Prohaska S."/>
            <person name="Pruitt K."/>
            <person name="Puig M."/>
            <person name="Quesneville H."/>
            <person name="Ram K.R."/>
            <person name="Rand D."/>
            <person name="Rasmussen M.D."/>
            <person name="Reed L.K."/>
            <person name="Reenan R."/>
            <person name="Reily A."/>
            <person name="Remington K.A."/>
            <person name="Rieger T.T."/>
            <person name="Ritchie M.G."/>
            <person name="Robin C."/>
            <person name="Rogers Y.H."/>
            <person name="Rohde C."/>
            <person name="Rozas J."/>
            <person name="Rubenfield M.J."/>
            <person name="Ruiz A."/>
            <person name="Russo S."/>
            <person name="Salzberg S.L."/>
            <person name="Sanchez-Gracia A."/>
            <person name="Saranga D.J."/>
            <person name="Sato H."/>
            <person name="Schaeffer S.W."/>
            <person name="Schatz M.C."/>
            <person name="Schlenke T."/>
            <person name="Schwartz R."/>
            <person name="Segarra C."/>
            <person name="Singh R.S."/>
            <person name="Sirot L."/>
            <person name="Sirota M."/>
            <person name="Sisneros N.B."/>
            <person name="Smith C.D."/>
            <person name="Smith T.F."/>
            <person name="Spieth J."/>
            <person name="Stage D.E."/>
            <person name="Stark A."/>
            <person name="Stephan W."/>
            <person name="Strausberg R.L."/>
            <person name="Strempel S."/>
            <person name="Sturgill D."/>
            <person name="Sutton G."/>
            <person name="Sutton G.G."/>
            <person name="Tao W."/>
            <person name="Teichmann S."/>
            <person name="Tobari Y.N."/>
            <person name="Tomimura Y."/>
            <person name="Tsolas J.M."/>
            <person name="Valente V.L."/>
            <person name="Venter E."/>
            <person name="Venter J.C."/>
            <person name="Vicario S."/>
            <person name="Vieira F.G."/>
            <person name="Vilella A.J."/>
            <person name="Villasante A."/>
            <person name="Walenz B."/>
            <person name="Wang J."/>
            <person name="Wasserman M."/>
            <person name="Watts T."/>
            <person name="Wilson D."/>
            <person name="Wilson R.K."/>
            <person name="Wing R.A."/>
            <person name="Wolfner M.F."/>
            <person name="Wong A."/>
            <person name="Wong G.K."/>
            <person name="Wu C.I."/>
            <person name="Wu G."/>
            <person name="Yamamoto D."/>
            <person name="Yang H.P."/>
            <person name="Yang S.P."/>
            <person name="Yorke J.A."/>
            <person name="Yoshida K."/>
            <person name="Zdobnov E."/>
            <person name="Zhang P."/>
            <person name="Zhang Y."/>
            <person name="Zimin A.V."/>
            <person name="Baldwin J."/>
            <person name="Abdouelleil A."/>
            <person name="Abdulkadir J."/>
            <person name="Abebe A."/>
            <person name="Abera B."/>
            <person name="Abreu J."/>
            <person name="Acer S.C."/>
            <person name="Aftuck L."/>
            <person name="Alexander A."/>
            <person name="An P."/>
            <person name="Anderson E."/>
            <person name="Anderson S."/>
            <person name="Arachi H."/>
            <person name="Azer M."/>
            <person name="Bachantsang P."/>
            <person name="Barry A."/>
            <person name="Bayul T."/>
            <person name="Berlin A."/>
            <person name="Bessette D."/>
            <person name="Bloom T."/>
            <person name="Blye J."/>
            <person name="Boguslavskiy L."/>
            <person name="Bonnet C."/>
            <person name="Boukhgalter B."/>
            <person name="Bourzgui I."/>
            <person name="Brown A."/>
            <person name="Cahill P."/>
            <person name="Channer S."/>
            <person name="Cheshatsang Y."/>
            <person name="Chuda L."/>
            <person name="Citroen M."/>
            <person name="Collymore A."/>
            <person name="Cooke P."/>
            <person name="Costello M."/>
            <person name="D'Aco K."/>
            <person name="Daza R."/>
            <person name="De Haan G."/>
            <person name="DeGray S."/>
            <person name="DeMaso C."/>
            <person name="Dhargay N."/>
            <person name="Dooley K."/>
            <person name="Dooley E."/>
            <person name="Doricent M."/>
            <person name="Dorje P."/>
            <person name="Dorjee K."/>
            <person name="Dupes A."/>
            <person name="Elong R."/>
            <person name="Falk J."/>
            <person name="Farina A."/>
            <person name="Faro S."/>
            <person name="Ferguson D."/>
            <person name="Fisher S."/>
            <person name="Foley C.D."/>
            <person name="Franke A."/>
            <person name="Friedrich D."/>
            <person name="Gadbois L."/>
            <person name="Gearin G."/>
            <person name="Gearin C.R."/>
            <person name="Giannoukos G."/>
            <person name="Goode T."/>
            <person name="Graham J."/>
            <person name="Grandbois E."/>
            <person name="Grewal S."/>
            <person name="Gyaltsen K."/>
            <person name="Hafez N."/>
            <person name="Hagos B."/>
            <person name="Hall J."/>
            <person name="Henson C."/>
            <person name="Hollinger A."/>
            <person name="Honan T."/>
            <person name="Huard M.D."/>
            <person name="Hughes L."/>
            <person name="Hurhula B."/>
            <person name="Husby M.E."/>
            <person name="Kamat A."/>
            <person name="Kanga B."/>
            <person name="Kashin S."/>
            <person name="Khazanovich D."/>
            <person name="Kisner P."/>
            <person name="Lance K."/>
            <person name="Lara M."/>
            <person name="Lee W."/>
            <person name="Lennon N."/>
            <person name="Letendre F."/>
            <person name="LeVine R."/>
            <person name="Lipovsky A."/>
            <person name="Liu X."/>
            <person name="Liu J."/>
            <person name="Liu S."/>
            <person name="Lokyitsang T."/>
            <person name="Lokyitsang Y."/>
            <person name="Lubonja R."/>
            <person name="Lui A."/>
            <person name="MacDonald P."/>
            <person name="Magnisalis V."/>
            <person name="Maru K."/>
            <person name="Matthews C."/>
            <person name="McCusker W."/>
            <person name="McDonough S."/>
            <person name="Mehta T."/>
            <person name="Meldrim J."/>
            <person name="Meneus L."/>
            <person name="Mihai O."/>
            <person name="Mihalev A."/>
            <person name="Mihova T."/>
            <person name="Mittelman R."/>
            <person name="Mlenga V."/>
            <person name="Montmayeur A."/>
            <person name="Mulrain L."/>
            <person name="Navidi A."/>
            <person name="Naylor J."/>
            <person name="Negash T."/>
            <person name="Nguyen T."/>
            <person name="Nguyen N."/>
            <person name="Nicol R."/>
            <person name="Norbu C."/>
            <person name="Norbu N."/>
            <person name="Novod N."/>
            <person name="O'Neill B."/>
            <person name="Osman S."/>
            <person name="Markiewicz E."/>
            <person name="Oyono O.L."/>
            <person name="Patti C."/>
            <person name="Phunkhang P."/>
            <person name="Pierre F."/>
            <person name="Priest M."/>
            <person name="Raghuraman S."/>
            <person name="Rege F."/>
            <person name="Reyes R."/>
            <person name="Rise C."/>
            <person name="Rogov P."/>
            <person name="Ross K."/>
            <person name="Ryan E."/>
            <person name="Settipalli S."/>
            <person name="Shea T."/>
            <person name="Sherpa N."/>
            <person name="Shi L."/>
            <person name="Shih D."/>
            <person name="Sparrow T."/>
            <person name="Spaulding J."/>
            <person name="Stalker J."/>
            <person name="Stange-Thomann N."/>
            <person name="Stavropoulos S."/>
            <person name="Stone C."/>
            <person name="Strader C."/>
            <person name="Tesfaye S."/>
            <person name="Thomson T."/>
            <person name="Thoulutsang Y."/>
            <person name="Thoulutsang D."/>
            <person name="Topham K."/>
            <person name="Topping I."/>
            <person name="Tsamla T."/>
            <person name="Vassiliev H."/>
            <person name="Vo A."/>
            <person name="Wangchuk T."/>
            <person name="Wangdi T."/>
            <person name="Weiand M."/>
            <person name="Wilkinson J."/>
            <person name="Wilson A."/>
            <person name="Yadav S."/>
            <person name="Young G."/>
            <person name="Yu Q."/>
            <person name="Zembek L."/>
            <person name="Zhong D."/>
            <person name="Zimmer A."/>
            <person name="Zwirko Z."/>
            <person name="Jaffe D.B."/>
            <person name="Alvarez P."/>
            <person name="Brockman W."/>
            <person name="Butler J."/>
            <person name="Chin C."/>
            <person name="Gnerre S."/>
            <person name="Grabherr M."/>
            <person name="Kleber M."/>
            <person name="Mauceli E."/>
            <person name="MacCallum I."/>
        </authorList>
    </citation>
    <scope>NUCLEOTIDE SEQUENCE [LARGE SCALE GENOMIC DNA]</scope>
    <source>
        <strain evidence="3">Rob3c / Tucson 14021-0248.25</strain>
    </source>
</reference>
<dbReference type="Proteomes" id="UP000001292">
    <property type="component" value="Unassembled WGS sequence"/>
</dbReference>
<feature type="region of interest" description="Disordered" evidence="1">
    <location>
        <begin position="46"/>
        <end position="73"/>
    </location>
</feature>
<organism evidence="3">
    <name type="scientific">Drosophila sechellia</name>
    <name type="common">Fruit fly</name>
    <dbReference type="NCBI Taxonomy" id="7238"/>
    <lineage>
        <taxon>Eukaryota</taxon>
        <taxon>Metazoa</taxon>
        <taxon>Ecdysozoa</taxon>
        <taxon>Arthropoda</taxon>
        <taxon>Hexapoda</taxon>
        <taxon>Insecta</taxon>
        <taxon>Pterygota</taxon>
        <taxon>Neoptera</taxon>
        <taxon>Endopterygota</taxon>
        <taxon>Diptera</taxon>
        <taxon>Brachycera</taxon>
        <taxon>Muscomorpha</taxon>
        <taxon>Ephydroidea</taxon>
        <taxon>Drosophilidae</taxon>
        <taxon>Drosophila</taxon>
        <taxon>Sophophora</taxon>
    </lineage>
</organism>
<dbReference type="AlphaFoldDB" id="B4ILH6"/>